<feature type="transmembrane region" description="Helical" evidence="1">
    <location>
        <begin position="30"/>
        <end position="63"/>
    </location>
</feature>
<protein>
    <submittedName>
        <fullName evidence="2">Uncharacterized protein</fullName>
    </submittedName>
</protein>
<evidence type="ECO:0000313" key="2">
    <source>
        <dbReference type="EMBL" id="KAF0925171.1"/>
    </source>
</evidence>
<dbReference type="AlphaFoldDB" id="A0A6G1EKH5"/>
<organism evidence="2 3">
    <name type="scientific">Oryza meyeriana var. granulata</name>
    <dbReference type="NCBI Taxonomy" id="110450"/>
    <lineage>
        <taxon>Eukaryota</taxon>
        <taxon>Viridiplantae</taxon>
        <taxon>Streptophyta</taxon>
        <taxon>Embryophyta</taxon>
        <taxon>Tracheophyta</taxon>
        <taxon>Spermatophyta</taxon>
        <taxon>Magnoliopsida</taxon>
        <taxon>Liliopsida</taxon>
        <taxon>Poales</taxon>
        <taxon>Poaceae</taxon>
        <taxon>BOP clade</taxon>
        <taxon>Oryzoideae</taxon>
        <taxon>Oryzeae</taxon>
        <taxon>Oryzinae</taxon>
        <taxon>Oryza</taxon>
        <taxon>Oryza meyeriana</taxon>
    </lineage>
</organism>
<name>A0A6G1EKH5_9ORYZ</name>
<sequence>MACPKKQQHKQVQNKASANRVRSAFSNHRAFHIIGILMLFWDVIVYGDINTIGIFQIIYTFLYNTSIQRFRCSFIFVPGTSLPHSLGTYTI</sequence>
<evidence type="ECO:0000313" key="3">
    <source>
        <dbReference type="Proteomes" id="UP000479710"/>
    </source>
</evidence>
<accession>A0A6G1EKH5</accession>
<keyword evidence="3" id="KW-1185">Reference proteome</keyword>
<comment type="caution">
    <text evidence="2">The sequence shown here is derived from an EMBL/GenBank/DDBJ whole genome shotgun (WGS) entry which is preliminary data.</text>
</comment>
<reference evidence="2 3" key="1">
    <citation type="submission" date="2019-11" db="EMBL/GenBank/DDBJ databases">
        <title>Whole genome sequence of Oryza granulata.</title>
        <authorList>
            <person name="Li W."/>
        </authorList>
    </citation>
    <scope>NUCLEOTIDE SEQUENCE [LARGE SCALE GENOMIC DNA]</scope>
    <source>
        <strain evidence="3">cv. Menghai</strain>
        <tissue evidence="2">Leaf</tissue>
    </source>
</reference>
<dbReference type="Proteomes" id="UP000479710">
    <property type="component" value="Unassembled WGS sequence"/>
</dbReference>
<proteinExistence type="predicted"/>
<keyword evidence="1" id="KW-1133">Transmembrane helix</keyword>
<keyword evidence="1" id="KW-0812">Transmembrane</keyword>
<evidence type="ECO:0000256" key="1">
    <source>
        <dbReference type="SAM" id="Phobius"/>
    </source>
</evidence>
<gene>
    <name evidence="2" type="ORF">E2562_015590</name>
</gene>
<keyword evidence="1" id="KW-0472">Membrane</keyword>
<dbReference type="EMBL" id="SPHZ02000003">
    <property type="protein sequence ID" value="KAF0925171.1"/>
    <property type="molecule type" value="Genomic_DNA"/>
</dbReference>